<feature type="domain" description="D-isomer specific 2-hydroxyacid dehydrogenase NAD-binding" evidence="5">
    <location>
        <begin position="162"/>
        <end position="232"/>
    </location>
</feature>
<accession>X1P8R8</accession>
<dbReference type="EMBL" id="BARV01028903">
    <property type="protein sequence ID" value="GAI38846.1"/>
    <property type="molecule type" value="Genomic_DNA"/>
</dbReference>
<proteinExistence type="predicted"/>
<evidence type="ECO:0000256" key="1">
    <source>
        <dbReference type="ARBA" id="ARBA00011881"/>
    </source>
</evidence>
<evidence type="ECO:0000256" key="3">
    <source>
        <dbReference type="ARBA" id="ARBA00022990"/>
    </source>
</evidence>
<reference evidence="6" key="1">
    <citation type="journal article" date="2014" name="Front. Microbiol.">
        <title>High frequency of phylogenetically diverse reductive dehalogenase-homologous genes in deep subseafloor sedimentary metagenomes.</title>
        <authorList>
            <person name="Kawai M."/>
            <person name="Futagami T."/>
            <person name="Toyoda A."/>
            <person name="Takaki Y."/>
            <person name="Nishi S."/>
            <person name="Hori S."/>
            <person name="Arai W."/>
            <person name="Tsubouchi T."/>
            <person name="Morono Y."/>
            <person name="Uchiyama I."/>
            <person name="Ito T."/>
            <person name="Fujiyama A."/>
            <person name="Inagaki F."/>
            <person name="Takami H."/>
        </authorList>
    </citation>
    <scope>NUCLEOTIDE SEQUENCE</scope>
    <source>
        <strain evidence="6">Expedition CK06-06</strain>
    </source>
</reference>
<evidence type="ECO:0000256" key="2">
    <source>
        <dbReference type="ARBA" id="ARBA00022553"/>
    </source>
</evidence>
<dbReference type="AlphaFoldDB" id="X1P8R8"/>
<dbReference type="GO" id="GO:0051287">
    <property type="term" value="F:NAD binding"/>
    <property type="evidence" value="ECO:0007669"/>
    <property type="project" value="InterPro"/>
</dbReference>
<dbReference type="SUPFAM" id="SSF51735">
    <property type="entry name" value="NAD(P)-binding Rossmann-fold domains"/>
    <property type="match status" value="1"/>
</dbReference>
<gene>
    <name evidence="6" type="ORF">S06H3_46171</name>
</gene>
<evidence type="ECO:0000259" key="4">
    <source>
        <dbReference type="Pfam" id="PF00389"/>
    </source>
</evidence>
<evidence type="ECO:0000313" key="6">
    <source>
        <dbReference type="EMBL" id="GAI38846.1"/>
    </source>
</evidence>
<dbReference type="Gene3D" id="3.40.50.720">
    <property type="entry name" value="NAD(P)-binding Rossmann-like Domain"/>
    <property type="match status" value="2"/>
</dbReference>
<sequence length="233" mass="26044">MRLLLTSKLEDEDLKILSRYFDEIRIRGLYVRSKILRPEELAAELGNVDILVVEFDQVTPEVLDTAPNLKLIVSLRAGAGRNINLRAATERGILVACCPGRSADQVADFTLGVIVALVRHIAETHCLIKSRQLTEKNPKREGFAKGDVVWIMNDPQNFSFLRFKGPILAGRTLGILGFGTIGREVARRAGGFKVTMIAHDPYVSPEEIAEFRVKLVDCDTLFRESDFLTVHVK</sequence>
<dbReference type="PANTHER" id="PTHR42938:SF22">
    <property type="entry name" value="D-3-PHOSPHOGLYCERATE DEHYDROGENASE"/>
    <property type="match status" value="1"/>
</dbReference>
<dbReference type="PANTHER" id="PTHR42938">
    <property type="entry name" value="FORMATE DEHYDROGENASE 1"/>
    <property type="match status" value="1"/>
</dbReference>
<evidence type="ECO:0008006" key="7">
    <source>
        <dbReference type="Google" id="ProtNLM"/>
    </source>
</evidence>
<dbReference type="SUPFAM" id="SSF52283">
    <property type="entry name" value="Formate/glycerate dehydrogenase catalytic domain-like"/>
    <property type="match status" value="1"/>
</dbReference>
<comment type="caution">
    <text evidence="6">The sequence shown here is derived from an EMBL/GenBank/DDBJ whole genome shotgun (WGS) entry which is preliminary data.</text>
</comment>
<feature type="non-terminal residue" evidence="6">
    <location>
        <position position="233"/>
    </location>
</feature>
<dbReference type="InterPro" id="IPR006139">
    <property type="entry name" value="D-isomer_2_OHA_DH_cat_dom"/>
</dbReference>
<feature type="domain" description="D-isomer specific 2-hydroxyacid dehydrogenase catalytic" evidence="4">
    <location>
        <begin position="4"/>
        <end position="160"/>
    </location>
</feature>
<dbReference type="Pfam" id="PF00389">
    <property type="entry name" value="2-Hacid_dh"/>
    <property type="match status" value="1"/>
</dbReference>
<dbReference type="Pfam" id="PF02826">
    <property type="entry name" value="2-Hacid_dh_C"/>
    <property type="match status" value="1"/>
</dbReference>
<protein>
    <recommendedName>
        <fullName evidence="7">D-isomer specific 2-hydroxyacid dehydrogenase NAD-binding domain-containing protein</fullName>
    </recommendedName>
</protein>
<keyword evidence="3" id="KW-0007">Acetylation</keyword>
<dbReference type="InterPro" id="IPR036291">
    <property type="entry name" value="NAD(P)-bd_dom_sf"/>
</dbReference>
<organism evidence="6">
    <name type="scientific">marine sediment metagenome</name>
    <dbReference type="NCBI Taxonomy" id="412755"/>
    <lineage>
        <taxon>unclassified sequences</taxon>
        <taxon>metagenomes</taxon>
        <taxon>ecological metagenomes</taxon>
    </lineage>
</organism>
<name>X1P8R8_9ZZZZ</name>
<comment type="subunit">
    <text evidence="1">Homotetramer.</text>
</comment>
<evidence type="ECO:0000259" key="5">
    <source>
        <dbReference type="Pfam" id="PF02826"/>
    </source>
</evidence>
<keyword evidence="2" id="KW-0597">Phosphoprotein</keyword>
<dbReference type="InterPro" id="IPR006140">
    <property type="entry name" value="D-isomer_DH_NAD-bd"/>
</dbReference>
<dbReference type="GO" id="GO:0004617">
    <property type="term" value="F:phosphoglycerate dehydrogenase activity"/>
    <property type="evidence" value="ECO:0007669"/>
    <property type="project" value="TreeGrafter"/>
</dbReference>